<sequence length="238" mass="27848">MTPQTLRNEIVDYCREHGTEENIIKYARFFKEGFKGHGLTSPQAKELVAMLKKKPGVTVDLVIDTMPLMLPGGMYEEISIPLTLLDALHKQLTRQHFDAINSWFAKGIHNWAHADILGMMVLPKFIEKELITMQAFAPWLTSPYHFQRRCVPVTLIKSLKNASSFTDIFNFLEPLMRDPQREVHQGMGWFLREAWKNQPLETERFLLKWKEEAPRLIIQYACEKMTPEEKARFKRSKK</sequence>
<reference evidence="1 2" key="1">
    <citation type="submission" date="2018-06" db="EMBL/GenBank/DDBJ databases">
        <title>Genomic Encyclopedia of Archaeal and Bacterial Type Strains, Phase II (KMG-II): from individual species to whole genera.</title>
        <authorList>
            <person name="Goeker M."/>
        </authorList>
    </citation>
    <scope>NUCLEOTIDE SEQUENCE [LARGE SCALE GENOMIC DNA]</scope>
    <source>
        <strain evidence="1 2">DSM 6779</strain>
    </source>
</reference>
<dbReference type="Pfam" id="PF08713">
    <property type="entry name" value="DNA_alkylation"/>
    <property type="match status" value="1"/>
</dbReference>
<dbReference type="EMBL" id="QKZK01000005">
    <property type="protein sequence ID" value="PZX19194.1"/>
    <property type="molecule type" value="Genomic_DNA"/>
</dbReference>
<evidence type="ECO:0000313" key="2">
    <source>
        <dbReference type="Proteomes" id="UP000249239"/>
    </source>
</evidence>
<proteinExistence type="predicted"/>
<dbReference type="SUPFAM" id="SSF48371">
    <property type="entry name" value="ARM repeat"/>
    <property type="match status" value="1"/>
</dbReference>
<dbReference type="RefSeq" id="WP_111444577.1">
    <property type="nucleotide sequence ID" value="NZ_QKZK01000005.1"/>
</dbReference>
<dbReference type="AlphaFoldDB" id="A0A2W7NRG6"/>
<dbReference type="Proteomes" id="UP000249239">
    <property type="component" value="Unassembled WGS sequence"/>
</dbReference>
<dbReference type="CDD" id="cd06561">
    <property type="entry name" value="AlkD_like"/>
    <property type="match status" value="1"/>
</dbReference>
<accession>A0A2W7NRG6</accession>
<dbReference type="InterPro" id="IPR016024">
    <property type="entry name" value="ARM-type_fold"/>
</dbReference>
<keyword evidence="2" id="KW-1185">Reference proteome</keyword>
<evidence type="ECO:0000313" key="1">
    <source>
        <dbReference type="EMBL" id="PZX19194.1"/>
    </source>
</evidence>
<name>A0A2W7NRG6_9BACT</name>
<dbReference type="Gene3D" id="1.25.10.90">
    <property type="match status" value="1"/>
</dbReference>
<gene>
    <name evidence="1" type="ORF">LX69_00861</name>
</gene>
<dbReference type="PANTHER" id="PTHR34070">
    <property type="entry name" value="ARMADILLO-TYPE FOLD"/>
    <property type="match status" value="1"/>
</dbReference>
<protein>
    <submittedName>
        <fullName evidence="1">3-methyladenine DNA glycosylase AlkD</fullName>
    </submittedName>
</protein>
<dbReference type="OrthoDB" id="1117222at2"/>
<dbReference type="PANTHER" id="PTHR34070:SF1">
    <property type="entry name" value="DNA ALKYLATION REPAIR PROTEIN"/>
    <property type="match status" value="1"/>
</dbReference>
<comment type="caution">
    <text evidence="1">The sequence shown here is derived from an EMBL/GenBank/DDBJ whole genome shotgun (WGS) entry which is preliminary data.</text>
</comment>
<organism evidence="1 2">
    <name type="scientific">Breznakibacter xylanolyticus</name>
    <dbReference type="NCBI Taxonomy" id="990"/>
    <lineage>
        <taxon>Bacteria</taxon>
        <taxon>Pseudomonadati</taxon>
        <taxon>Bacteroidota</taxon>
        <taxon>Bacteroidia</taxon>
        <taxon>Marinilabiliales</taxon>
        <taxon>Marinilabiliaceae</taxon>
        <taxon>Breznakibacter</taxon>
    </lineage>
</organism>
<dbReference type="InterPro" id="IPR014825">
    <property type="entry name" value="DNA_alkylation"/>
</dbReference>